<protein>
    <submittedName>
        <fullName evidence="1">Class I SAM-dependent methyltransferase</fullName>
    </submittedName>
</protein>
<organism evidence="1 2">
    <name type="scientific">Pseudalkalibacillus berkeleyi</name>
    <dbReference type="NCBI Taxonomy" id="1069813"/>
    <lineage>
        <taxon>Bacteria</taxon>
        <taxon>Bacillati</taxon>
        <taxon>Bacillota</taxon>
        <taxon>Bacilli</taxon>
        <taxon>Bacillales</taxon>
        <taxon>Fictibacillaceae</taxon>
        <taxon>Pseudalkalibacillus</taxon>
    </lineage>
</organism>
<keyword evidence="1" id="KW-0808">Transferase</keyword>
<dbReference type="SUPFAM" id="SSF53335">
    <property type="entry name" value="S-adenosyl-L-methionine-dependent methyltransferases"/>
    <property type="match status" value="1"/>
</dbReference>
<accession>A0ABS9H3X3</accession>
<dbReference type="Gene3D" id="3.40.50.150">
    <property type="entry name" value="Vaccinia Virus protein VP39"/>
    <property type="match status" value="1"/>
</dbReference>
<name>A0ABS9H3X3_9BACL</name>
<dbReference type="EMBL" id="JAKIJS010000001">
    <property type="protein sequence ID" value="MCF6138355.1"/>
    <property type="molecule type" value="Genomic_DNA"/>
</dbReference>
<reference evidence="1 2" key="1">
    <citation type="submission" date="2022-01" db="EMBL/GenBank/DDBJ databases">
        <title>Alkalihalobacillus sp. EGI L200015, a novel bacterium isolated from a salt lake sediment.</title>
        <authorList>
            <person name="Gao L."/>
            <person name="Fang B.-Z."/>
            <person name="Li W.-J."/>
        </authorList>
    </citation>
    <scope>NUCLEOTIDE SEQUENCE [LARGE SCALE GENOMIC DNA]</scope>
    <source>
        <strain evidence="1 2">KCTC 12718</strain>
    </source>
</reference>
<comment type="caution">
    <text evidence="1">The sequence shown here is derived from an EMBL/GenBank/DDBJ whole genome shotgun (WGS) entry which is preliminary data.</text>
</comment>
<sequence>MNLSRVLPFAKELLQKVVEPGGIVVDATMGNGHDTVYLAELVGETGQVYGFDVQEKAVTNTKERLQERGLENRAQILLKGHESVKEVIPSDQHGQVQAAIFNLGYLPGSDKQIITKPDSTLKAVQSLLDILRPGGLIILVVYYGHEGGSEEKEQLMSYLKELDQPTAHVMQYQFINQKNNPPFLIAVEKR</sequence>
<dbReference type="PANTHER" id="PTHR35276">
    <property type="entry name" value="S-ADENOSYL-L-METHIONINE-DEPENDENT METHYLTRANSFERASES SUPERFAMILY PROTEIN"/>
    <property type="match status" value="1"/>
</dbReference>
<proteinExistence type="predicted"/>
<dbReference type="InterPro" id="IPR010719">
    <property type="entry name" value="MnmM_MeTrfase"/>
</dbReference>
<dbReference type="GO" id="GO:0032259">
    <property type="term" value="P:methylation"/>
    <property type="evidence" value="ECO:0007669"/>
    <property type="project" value="UniProtKB-KW"/>
</dbReference>
<dbReference type="GO" id="GO:0008168">
    <property type="term" value="F:methyltransferase activity"/>
    <property type="evidence" value="ECO:0007669"/>
    <property type="project" value="UniProtKB-KW"/>
</dbReference>
<dbReference type="PANTHER" id="PTHR35276:SF1">
    <property type="entry name" value="TRNA (MNM(5)S(2)U34)-METHYLTRANSFERASE, CHLOROPLASTIC"/>
    <property type="match status" value="1"/>
</dbReference>
<dbReference type="Pfam" id="PF06962">
    <property type="entry name" value="rRNA_methylase"/>
    <property type="match status" value="1"/>
</dbReference>
<dbReference type="RefSeq" id="WP_236334741.1">
    <property type="nucleotide sequence ID" value="NZ_JAKIJS010000001.1"/>
</dbReference>
<keyword evidence="1" id="KW-0489">Methyltransferase</keyword>
<dbReference type="CDD" id="cd02440">
    <property type="entry name" value="AdoMet_MTases"/>
    <property type="match status" value="1"/>
</dbReference>
<dbReference type="Proteomes" id="UP001649381">
    <property type="component" value="Unassembled WGS sequence"/>
</dbReference>
<evidence type="ECO:0000313" key="1">
    <source>
        <dbReference type="EMBL" id="MCF6138355.1"/>
    </source>
</evidence>
<keyword evidence="2" id="KW-1185">Reference proteome</keyword>
<gene>
    <name evidence="1" type="ORF">L2716_11510</name>
</gene>
<dbReference type="InterPro" id="IPR029063">
    <property type="entry name" value="SAM-dependent_MTases_sf"/>
</dbReference>
<evidence type="ECO:0000313" key="2">
    <source>
        <dbReference type="Proteomes" id="UP001649381"/>
    </source>
</evidence>